<dbReference type="GO" id="GO:0009247">
    <property type="term" value="P:glycolipid biosynthetic process"/>
    <property type="evidence" value="ECO:0007669"/>
    <property type="project" value="TreeGrafter"/>
</dbReference>
<feature type="transmembrane region" description="Helical" evidence="6">
    <location>
        <begin position="274"/>
        <end position="297"/>
    </location>
</feature>
<feature type="transmembrane region" description="Helical" evidence="6">
    <location>
        <begin position="353"/>
        <end position="371"/>
    </location>
</feature>
<name>A0A1I7GF80_9BURK</name>
<dbReference type="GO" id="GO:0016765">
    <property type="term" value="F:transferase activity, transferring alkyl or aryl (other than methyl) groups"/>
    <property type="evidence" value="ECO:0007669"/>
    <property type="project" value="InterPro"/>
</dbReference>
<comment type="subcellular location">
    <subcellularLocation>
        <location evidence="1">Membrane</location>
        <topology evidence="1">Multi-pass membrane protein</topology>
    </subcellularLocation>
</comment>
<dbReference type="InterPro" id="IPR023214">
    <property type="entry name" value="HAD_sf"/>
</dbReference>
<feature type="transmembrane region" description="Helical" evidence="6">
    <location>
        <begin position="472"/>
        <end position="490"/>
    </location>
</feature>
<dbReference type="OrthoDB" id="9803632at2"/>
<dbReference type="InterPro" id="IPR039653">
    <property type="entry name" value="Prenyltransferase"/>
</dbReference>
<dbReference type="SUPFAM" id="SSF56784">
    <property type="entry name" value="HAD-like"/>
    <property type="match status" value="1"/>
</dbReference>
<dbReference type="STRING" id="1035707.SAMN05216552_1003281"/>
<evidence type="ECO:0000256" key="2">
    <source>
        <dbReference type="ARBA" id="ARBA00022475"/>
    </source>
</evidence>
<evidence type="ECO:0000256" key="6">
    <source>
        <dbReference type="SAM" id="Phobius"/>
    </source>
</evidence>
<feature type="transmembrane region" description="Helical" evidence="6">
    <location>
        <begin position="234"/>
        <end position="253"/>
    </location>
</feature>
<evidence type="ECO:0000256" key="4">
    <source>
        <dbReference type="ARBA" id="ARBA00022989"/>
    </source>
</evidence>
<feature type="transmembrane region" description="Helical" evidence="6">
    <location>
        <begin position="327"/>
        <end position="347"/>
    </location>
</feature>
<dbReference type="EMBL" id="FPBO01000003">
    <property type="protein sequence ID" value="SFU47068.1"/>
    <property type="molecule type" value="Genomic_DNA"/>
</dbReference>
<dbReference type="CDD" id="cd13963">
    <property type="entry name" value="PT_UbiA_2"/>
    <property type="match status" value="1"/>
</dbReference>
<keyword evidence="3 6" id="KW-0812">Transmembrane</keyword>
<keyword evidence="8" id="KW-1185">Reference proteome</keyword>
<dbReference type="NCBIfam" id="NF006088">
    <property type="entry name" value="PRK08238.1"/>
    <property type="match status" value="1"/>
</dbReference>
<dbReference type="Gene3D" id="1.10.357.140">
    <property type="entry name" value="UbiA prenyltransferase"/>
    <property type="match status" value="1"/>
</dbReference>
<evidence type="ECO:0000256" key="1">
    <source>
        <dbReference type="ARBA" id="ARBA00004141"/>
    </source>
</evidence>
<feature type="transmembrane region" description="Helical" evidence="6">
    <location>
        <begin position="399"/>
        <end position="421"/>
    </location>
</feature>
<protein>
    <submittedName>
        <fullName evidence="7">4-hydroxybenzoate polyprenyltransferase</fullName>
    </submittedName>
</protein>
<dbReference type="Pfam" id="PF01040">
    <property type="entry name" value="UbiA"/>
    <property type="match status" value="1"/>
</dbReference>
<dbReference type="AlphaFoldDB" id="A0A1I7GF80"/>
<dbReference type="GO" id="GO:0005886">
    <property type="term" value="C:plasma membrane"/>
    <property type="evidence" value="ECO:0007669"/>
    <property type="project" value="TreeGrafter"/>
</dbReference>
<keyword evidence="7" id="KW-0808">Transferase</keyword>
<accession>A0A1I7GF80</accession>
<feature type="transmembrane region" description="Helical" evidence="6">
    <location>
        <begin position="303"/>
        <end position="322"/>
    </location>
</feature>
<gene>
    <name evidence="7" type="ORF">SAMN05216552_1003281</name>
</gene>
<keyword evidence="4 6" id="KW-1133">Transmembrane helix</keyword>
<feature type="transmembrane region" description="Helical" evidence="6">
    <location>
        <begin position="211"/>
        <end position="228"/>
    </location>
</feature>
<feature type="transmembrane region" description="Helical" evidence="6">
    <location>
        <begin position="433"/>
        <end position="451"/>
    </location>
</feature>
<evidence type="ECO:0000256" key="3">
    <source>
        <dbReference type="ARBA" id="ARBA00022692"/>
    </source>
</evidence>
<organism evidence="7 8">
    <name type="scientific">Pseudoduganella namucuonensis</name>
    <dbReference type="NCBI Taxonomy" id="1035707"/>
    <lineage>
        <taxon>Bacteria</taxon>
        <taxon>Pseudomonadati</taxon>
        <taxon>Pseudomonadota</taxon>
        <taxon>Betaproteobacteria</taxon>
        <taxon>Burkholderiales</taxon>
        <taxon>Oxalobacteraceae</taxon>
        <taxon>Telluria group</taxon>
        <taxon>Pseudoduganella</taxon>
    </lineage>
</organism>
<dbReference type="InterPro" id="IPR044878">
    <property type="entry name" value="UbiA_sf"/>
</dbReference>
<dbReference type="InterPro" id="IPR036412">
    <property type="entry name" value="HAD-like_sf"/>
</dbReference>
<evidence type="ECO:0000256" key="5">
    <source>
        <dbReference type="ARBA" id="ARBA00023136"/>
    </source>
</evidence>
<dbReference type="Gene3D" id="3.40.50.1000">
    <property type="entry name" value="HAD superfamily/HAD-like"/>
    <property type="match status" value="1"/>
</dbReference>
<proteinExistence type="predicted"/>
<dbReference type="Pfam" id="PF12710">
    <property type="entry name" value="HAD"/>
    <property type="match status" value="1"/>
</dbReference>
<reference evidence="8" key="1">
    <citation type="submission" date="2016-10" db="EMBL/GenBank/DDBJ databases">
        <authorList>
            <person name="Varghese N."/>
            <person name="Submissions S."/>
        </authorList>
    </citation>
    <scope>NUCLEOTIDE SEQUENCE [LARGE SCALE GENOMIC DNA]</scope>
    <source>
        <strain evidence="8">CGMCC 1.11014</strain>
    </source>
</reference>
<dbReference type="Proteomes" id="UP000199391">
    <property type="component" value="Unassembled WGS sequence"/>
</dbReference>
<dbReference type="PANTHER" id="PTHR11048:SF5">
    <property type="entry name" value="DECAPRENYL-PHOSPHATE PHOSPHORIBOSYLTRANSFERASE"/>
    <property type="match status" value="1"/>
</dbReference>
<dbReference type="RefSeq" id="WP_093554262.1">
    <property type="nucleotide sequence ID" value="NZ_FPBO01000003.1"/>
</dbReference>
<evidence type="ECO:0000313" key="8">
    <source>
        <dbReference type="Proteomes" id="UP000199391"/>
    </source>
</evidence>
<sequence length="493" mass="54038">MNIAHDTSSANVPRPAARRPPLVIDLDGTLTYTDTLVESVVRLLKGTPWRIFTLLLALFGGRAGFKRHVAGQMCIAPDTLPYNEELLDYARAERDAGRRVILATAAHSSIADPVAAHLGLFEQVIATGQDGNLKGAAKLARIRAMVGDDFVYAGDSPADLAIWRGARAAILVGVSPGLERQARAVCEVERVFPARRAGPMTWLRAIRVHQWLKNLLIFVPLLTAFTFLEMDKLVSAGMAFFAFSFAASATYLWNDLVDLESDRRHPRKRHRPMASGEIAIPKALLAALLLMAAGLLLGALVSGAFLASLVAYIVLTTAYSLVLKRYVLIDVLMLAVLYTLRIFTGSIAVHVEISAWLLAFSLLIFYSLAILKRCAELVSLRDASRQAASGRDYLVSDLIVLWPLGVGAALASIVVFCLYVQAPDTQVRYLTPALLWGVFLCLLYWLSRLWVKTARAEMHDDPLVYAIKDRGCRLTIGAMVAFTIAARFIAVPH</sequence>
<keyword evidence="2" id="KW-1003">Cell membrane</keyword>
<dbReference type="InterPro" id="IPR000537">
    <property type="entry name" value="UbiA_prenyltransferase"/>
</dbReference>
<keyword evidence="5 6" id="KW-0472">Membrane</keyword>
<dbReference type="PANTHER" id="PTHR11048">
    <property type="entry name" value="PRENYLTRANSFERASES"/>
    <property type="match status" value="1"/>
</dbReference>
<evidence type="ECO:0000313" key="7">
    <source>
        <dbReference type="EMBL" id="SFU47068.1"/>
    </source>
</evidence>